<keyword evidence="6" id="KW-0067">ATP-binding</keyword>
<feature type="domain" description="DAC" evidence="10">
    <location>
        <begin position="8"/>
        <end position="146"/>
    </location>
</feature>
<evidence type="ECO:0000256" key="9">
    <source>
        <dbReference type="ARBA" id="ARBA00023204"/>
    </source>
</evidence>
<evidence type="ECO:0000256" key="5">
    <source>
        <dbReference type="ARBA" id="ARBA00022763"/>
    </source>
</evidence>
<dbReference type="GO" id="GO:0106408">
    <property type="term" value="F:diadenylate cyclase activity"/>
    <property type="evidence" value="ECO:0007669"/>
    <property type="project" value="UniProtKB-EC"/>
</dbReference>
<dbReference type="GO" id="GO:0006281">
    <property type="term" value="P:DNA repair"/>
    <property type="evidence" value="ECO:0007669"/>
    <property type="project" value="UniProtKB-KW"/>
</dbReference>
<dbReference type="Gene3D" id="1.10.150.20">
    <property type="entry name" value="5' to 3' exonuclease, C-terminal subdomain"/>
    <property type="match status" value="1"/>
</dbReference>
<gene>
    <name evidence="11" type="ORF">DealDRAFT_1061</name>
</gene>
<accession>C0GF02</accession>
<dbReference type="InterPro" id="IPR050338">
    <property type="entry name" value="DisA"/>
</dbReference>
<reference evidence="11 12" key="1">
    <citation type="submission" date="2009-02" db="EMBL/GenBank/DDBJ databases">
        <title>Sequencing of the draft genome and assembly of Dethiobacter alkaliphilus AHT 1.</title>
        <authorList>
            <consortium name="US DOE Joint Genome Institute (JGI-PGF)"/>
            <person name="Lucas S."/>
            <person name="Copeland A."/>
            <person name="Lapidus A."/>
            <person name="Glavina del Rio T."/>
            <person name="Dalin E."/>
            <person name="Tice H."/>
            <person name="Bruce D."/>
            <person name="Goodwin L."/>
            <person name="Pitluck S."/>
            <person name="Larimer F."/>
            <person name="Land M.L."/>
            <person name="Hauser L."/>
            <person name="Muyzer G."/>
        </authorList>
    </citation>
    <scope>NUCLEOTIDE SEQUENCE [LARGE SCALE GENOMIC DNA]</scope>
    <source>
        <strain evidence="11 12">AHT 1</strain>
    </source>
</reference>
<keyword evidence="2" id="KW-0808">Transferase</keyword>
<evidence type="ECO:0000313" key="11">
    <source>
        <dbReference type="EMBL" id="EEG78184.1"/>
    </source>
</evidence>
<dbReference type="HAMAP" id="MF_01438">
    <property type="entry name" value="DisA"/>
    <property type="match status" value="1"/>
</dbReference>
<comment type="caution">
    <text evidence="11">The sequence shown here is derived from an EMBL/GenBank/DDBJ whole genome shotgun (WGS) entry which is preliminary data.</text>
</comment>
<dbReference type="InterPro" id="IPR010994">
    <property type="entry name" value="RuvA_2-like"/>
</dbReference>
<dbReference type="GO" id="GO:0003677">
    <property type="term" value="F:DNA binding"/>
    <property type="evidence" value="ECO:0007669"/>
    <property type="project" value="UniProtKB-KW"/>
</dbReference>
<dbReference type="Proteomes" id="UP000006443">
    <property type="component" value="Unassembled WGS sequence"/>
</dbReference>
<dbReference type="Pfam" id="PF10635">
    <property type="entry name" value="DisA-linker"/>
    <property type="match status" value="1"/>
</dbReference>
<dbReference type="GO" id="GO:0004016">
    <property type="term" value="F:adenylate cyclase activity"/>
    <property type="evidence" value="ECO:0007669"/>
    <property type="project" value="TreeGrafter"/>
</dbReference>
<dbReference type="InterPro" id="IPR023763">
    <property type="entry name" value="DNA_integrity_scanning_protein"/>
</dbReference>
<dbReference type="AlphaFoldDB" id="C0GF02"/>
<organism evidence="11 12">
    <name type="scientific">Dethiobacter alkaliphilus AHT 1</name>
    <dbReference type="NCBI Taxonomy" id="555088"/>
    <lineage>
        <taxon>Bacteria</taxon>
        <taxon>Bacillati</taxon>
        <taxon>Bacillota</taxon>
        <taxon>Dethiobacteria</taxon>
        <taxon>Dethiobacterales</taxon>
        <taxon>Dethiobacteraceae</taxon>
        <taxon>Dethiobacter</taxon>
    </lineage>
</organism>
<dbReference type="PANTHER" id="PTHR34185">
    <property type="entry name" value="DIADENYLATE CYCLASE"/>
    <property type="match status" value="1"/>
</dbReference>
<dbReference type="InterPro" id="IPR018906">
    <property type="entry name" value="DNA_integrity_scan_DisA_link"/>
</dbReference>
<dbReference type="RefSeq" id="WP_008515537.1">
    <property type="nucleotide sequence ID" value="NZ_ACJM01000004.1"/>
</dbReference>
<protein>
    <recommendedName>
        <fullName evidence="10">DAC domain-containing protein</fullName>
    </recommendedName>
</protein>
<dbReference type="InterPro" id="IPR038331">
    <property type="entry name" value="DisA_sf"/>
</dbReference>
<keyword evidence="12" id="KW-1185">Reference proteome</keyword>
<sequence>MAKKKEENRVLKKTLRRLSPGTPVREALENILGARTGALIVMGWSPRIEAMMEGGFRLDVELTPARLYELAKLDGAIILCSQCKKILFANAQLNPDPAIPSQETGIRHRIAERVAKQTEEVVISISQRRSIITVYQGAVRYALRDVSVIINKANQALQTLEKYRNVLRQTLVSLSALEFEDLASFNDVFLVLRRVEMVLRVAEMIERYIVELGTEGRLIEMQLEELLSNVEEEALLLVRDYAADGIEPEKVLEQLRRDLSNALSDNNALAKMLGHSGPAILETAASPRGYRILDKIPRLPMPVIENLVEQFGTLQGVLRAGEEVLDEVEGIGEARARNIRSGLGRLREQIFIERHL</sequence>
<dbReference type="PROSITE" id="PS51794">
    <property type="entry name" value="DAC"/>
    <property type="match status" value="1"/>
</dbReference>
<dbReference type="Gene3D" id="3.40.1700.10">
    <property type="entry name" value="DNA integrity scanning protein, DisA, N-terminal domain"/>
    <property type="match status" value="1"/>
</dbReference>
<dbReference type="eggNOG" id="COG1623">
    <property type="taxonomic scope" value="Bacteria"/>
</dbReference>
<dbReference type="Gene3D" id="1.20.1260.110">
    <property type="entry name" value="DNA integrity scanning linker region"/>
    <property type="match status" value="1"/>
</dbReference>
<dbReference type="InterPro" id="IPR003390">
    <property type="entry name" value="DNA_integrity_scan_DisA_N"/>
</dbReference>
<dbReference type="OrthoDB" id="41841at2"/>
<keyword evidence="5" id="KW-0227">DNA damage</keyword>
<evidence type="ECO:0000256" key="2">
    <source>
        <dbReference type="ARBA" id="ARBA00022679"/>
    </source>
</evidence>
<evidence type="ECO:0000259" key="10">
    <source>
        <dbReference type="PROSITE" id="PS51794"/>
    </source>
</evidence>
<evidence type="ECO:0000256" key="4">
    <source>
        <dbReference type="ARBA" id="ARBA00022741"/>
    </source>
</evidence>
<dbReference type="SUPFAM" id="SSF47781">
    <property type="entry name" value="RuvA domain 2-like"/>
    <property type="match status" value="1"/>
</dbReference>
<proteinExistence type="inferred from homology"/>
<dbReference type="NCBIfam" id="NF010009">
    <property type="entry name" value="PRK13482.1"/>
    <property type="match status" value="1"/>
</dbReference>
<dbReference type="STRING" id="555088.DealDRAFT_1061"/>
<keyword evidence="7" id="KW-0460">Magnesium</keyword>
<keyword evidence="8" id="KW-0238">DNA-binding</keyword>
<evidence type="ECO:0000256" key="3">
    <source>
        <dbReference type="ARBA" id="ARBA00022695"/>
    </source>
</evidence>
<evidence type="ECO:0000256" key="1">
    <source>
        <dbReference type="ARBA" id="ARBA00000877"/>
    </source>
</evidence>
<evidence type="ECO:0000256" key="6">
    <source>
        <dbReference type="ARBA" id="ARBA00022840"/>
    </source>
</evidence>
<dbReference type="InterPro" id="IPR036888">
    <property type="entry name" value="DNA_integrity_DisA_N_sf"/>
</dbReference>
<keyword evidence="4" id="KW-0547">Nucleotide-binding</keyword>
<evidence type="ECO:0000256" key="8">
    <source>
        <dbReference type="ARBA" id="ARBA00023125"/>
    </source>
</evidence>
<dbReference type="EMBL" id="ACJM01000004">
    <property type="protein sequence ID" value="EEG78184.1"/>
    <property type="molecule type" value="Genomic_DNA"/>
</dbReference>
<name>C0GF02_DETAL</name>
<keyword evidence="9" id="KW-0234">DNA repair</keyword>
<dbReference type="GO" id="GO:0005524">
    <property type="term" value="F:ATP binding"/>
    <property type="evidence" value="ECO:0007669"/>
    <property type="project" value="UniProtKB-KW"/>
</dbReference>
<evidence type="ECO:0000256" key="7">
    <source>
        <dbReference type="ARBA" id="ARBA00022842"/>
    </source>
</evidence>
<evidence type="ECO:0000313" key="12">
    <source>
        <dbReference type="Proteomes" id="UP000006443"/>
    </source>
</evidence>
<dbReference type="Pfam" id="PF02457">
    <property type="entry name" value="DAC"/>
    <property type="match status" value="1"/>
</dbReference>
<comment type="catalytic activity">
    <reaction evidence="1">
        <text>2 ATP = 3',3'-c-di-AMP + 2 diphosphate</text>
        <dbReference type="Rhea" id="RHEA:35655"/>
        <dbReference type="ChEBI" id="CHEBI:30616"/>
        <dbReference type="ChEBI" id="CHEBI:33019"/>
        <dbReference type="ChEBI" id="CHEBI:71500"/>
        <dbReference type="EC" id="2.7.7.85"/>
    </reaction>
</comment>
<dbReference type="SUPFAM" id="SSF143597">
    <property type="entry name" value="YojJ-like"/>
    <property type="match status" value="1"/>
</dbReference>
<dbReference type="PANTHER" id="PTHR34185:SF3">
    <property type="entry name" value="DNA INTEGRITY SCANNING PROTEIN DISA"/>
    <property type="match status" value="1"/>
</dbReference>
<keyword evidence="3" id="KW-0548">Nucleotidyltransferase</keyword>